<feature type="transmembrane region" description="Helical" evidence="1">
    <location>
        <begin position="34"/>
        <end position="54"/>
    </location>
</feature>
<feature type="transmembrane region" description="Helical" evidence="1">
    <location>
        <begin position="12"/>
        <end position="28"/>
    </location>
</feature>
<name>A0A1X7L6V6_9BACT</name>
<dbReference type="Proteomes" id="UP000193804">
    <property type="component" value="Unassembled WGS sequence"/>
</dbReference>
<dbReference type="OrthoDB" id="1190857at2"/>
<keyword evidence="3" id="KW-1185">Reference proteome</keyword>
<dbReference type="AlphaFoldDB" id="A0A1X7L6V6"/>
<sequence>MKIQINSTASDIIITIYVLLTLFYRISFEAQAGVSGFTSLITGVVLLSFLWLLIKLKILNPNWFGLFNKKTTKS</sequence>
<gene>
    <name evidence="2" type="ORF">SAMN05661096_03537</name>
</gene>
<dbReference type="STRING" id="1028.SAMN05661096_03537"/>
<evidence type="ECO:0000313" key="3">
    <source>
        <dbReference type="Proteomes" id="UP000193804"/>
    </source>
</evidence>
<protein>
    <submittedName>
        <fullName evidence="2">Uncharacterized protein</fullName>
    </submittedName>
</protein>
<dbReference type="RefSeq" id="WP_085518666.1">
    <property type="nucleotide sequence ID" value="NZ_FXAW01000008.1"/>
</dbReference>
<organism evidence="2 3">
    <name type="scientific">Marivirga sericea</name>
    <dbReference type="NCBI Taxonomy" id="1028"/>
    <lineage>
        <taxon>Bacteria</taxon>
        <taxon>Pseudomonadati</taxon>
        <taxon>Bacteroidota</taxon>
        <taxon>Cytophagia</taxon>
        <taxon>Cytophagales</taxon>
        <taxon>Marivirgaceae</taxon>
        <taxon>Marivirga</taxon>
    </lineage>
</organism>
<evidence type="ECO:0000313" key="2">
    <source>
        <dbReference type="EMBL" id="SMG48859.1"/>
    </source>
</evidence>
<keyword evidence="1" id="KW-0472">Membrane</keyword>
<reference evidence="3" key="1">
    <citation type="submission" date="2017-04" db="EMBL/GenBank/DDBJ databases">
        <authorList>
            <person name="Varghese N."/>
            <person name="Submissions S."/>
        </authorList>
    </citation>
    <scope>NUCLEOTIDE SEQUENCE [LARGE SCALE GENOMIC DNA]</scope>
    <source>
        <strain evidence="3">DSM 4125</strain>
    </source>
</reference>
<accession>A0A1X7L6V6</accession>
<dbReference type="EMBL" id="FXAW01000008">
    <property type="protein sequence ID" value="SMG48859.1"/>
    <property type="molecule type" value="Genomic_DNA"/>
</dbReference>
<evidence type="ECO:0000256" key="1">
    <source>
        <dbReference type="SAM" id="Phobius"/>
    </source>
</evidence>
<proteinExistence type="predicted"/>
<keyword evidence="1" id="KW-0812">Transmembrane</keyword>
<keyword evidence="1" id="KW-1133">Transmembrane helix</keyword>